<evidence type="ECO:0000313" key="9">
    <source>
        <dbReference type="Proteomes" id="UP000325606"/>
    </source>
</evidence>
<accession>A0A5J6LD25</accession>
<dbReference type="GO" id="GO:0005886">
    <property type="term" value="C:plasma membrane"/>
    <property type="evidence" value="ECO:0007669"/>
    <property type="project" value="UniProtKB-UniRule"/>
</dbReference>
<dbReference type="AlphaFoldDB" id="A0A5J6LD25"/>
<dbReference type="EMBL" id="CP044222">
    <property type="protein sequence ID" value="QEW06584.1"/>
    <property type="molecule type" value="Genomic_DNA"/>
</dbReference>
<name>A0A5J6LD25_9GAMM</name>
<keyword evidence="9" id="KW-1185">Reference proteome</keyword>
<dbReference type="PANTHER" id="PTHR30518:SF2">
    <property type="entry name" value="ENDOLYTIC MUREIN TRANSGLYCOSYLASE"/>
    <property type="match status" value="1"/>
</dbReference>
<keyword evidence="3 7" id="KW-1133">Transmembrane helix</keyword>
<evidence type="ECO:0000313" key="8">
    <source>
        <dbReference type="EMBL" id="QEW06584.1"/>
    </source>
</evidence>
<dbReference type="EC" id="4.2.2.29" evidence="7"/>
<dbReference type="PANTHER" id="PTHR30518">
    <property type="entry name" value="ENDOLYTIC MUREIN TRANSGLYCOSYLASE"/>
    <property type="match status" value="1"/>
</dbReference>
<evidence type="ECO:0000256" key="1">
    <source>
        <dbReference type="ARBA" id="ARBA00022475"/>
    </source>
</evidence>
<comment type="similarity">
    <text evidence="7">Belongs to the transglycosylase MltG family.</text>
</comment>
<keyword evidence="1 7" id="KW-1003">Cell membrane</keyword>
<evidence type="ECO:0000256" key="5">
    <source>
        <dbReference type="ARBA" id="ARBA00023239"/>
    </source>
</evidence>
<dbReference type="GO" id="GO:0009252">
    <property type="term" value="P:peptidoglycan biosynthetic process"/>
    <property type="evidence" value="ECO:0007669"/>
    <property type="project" value="UniProtKB-UniRule"/>
</dbReference>
<evidence type="ECO:0000256" key="6">
    <source>
        <dbReference type="ARBA" id="ARBA00023316"/>
    </source>
</evidence>
<organism evidence="8 9">
    <name type="scientific">Nitrincola iocasae</name>
    <dbReference type="NCBI Taxonomy" id="2614693"/>
    <lineage>
        <taxon>Bacteria</taxon>
        <taxon>Pseudomonadati</taxon>
        <taxon>Pseudomonadota</taxon>
        <taxon>Gammaproteobacteria</taxon>
        <taxon>Oceanospirillales</taxon>
        <taxon>Oceanospirillaceae</taxon>
        <taxon>Nitrincola</taxon>
    </lineage>
</organism>
<evidence type="ECO:0000256" key="7">
    <source>
        <dbReference type="HAMAP-Rule" id="MF_02065"/>
    </source>
</evidence>
<keyword evidence="6 7" id="KW-0961">Cell wall biogenesis/degradation</keyword>
<proteinExistence type="inferred from homology"/>
<gene>
    <name evidence="7 8" type="primary">mltG</name>
    <name evidence="8" type="ORF">F5I99_08715</name>
</gene>
<keyword evidence="7" id="KW-0997">Cell inner membrane</keyword>
<dbReference type="NCBIfam" id="TIGR00247">
    <property type="entry name" value="endolytic transglycosylase MltG"/>
    <property type="match status" value="1"/>
</dbReference>
<dbReference type="CDD" id="cd08010">
    <property type="entry name" value="MltG_like"/>
    <property type="match status" value="1"/>
</dbReference>
<reference evidence="8 9" key="1">
    <citation type="submission" date="2019-09" db="EMBL/GenBank/DDBJ databases">
        <title>Nitrincola iocasae sp. nov., a bacterium isolated from the sediment collected at a cold seep field in South China Sea.</title>
        <authorList>
            <person name="Zhang H."/>
            <person name="Wang H."/>
            <person name="Li C."/>
        </authorList>
    </citation>
    <scope>NUCLEOTIDE SEQUENCE [LARGE SCALE GENOMIC DNA]</scope>
    <source>
        <strain evidence="8 9">KXZD1103</strain>
    </source>
</reference>
<dbReference type="KEGG" id="nik:F5I99_08715"/>
<dbReference type="Pfam" id="PF02618">
    <property type="entry name" value="YceG"/>
    <property type="match status" value="1"/>
</dbReference>
<keyword evidence="5 7" id="KW-0456">Lyase</keyword>
<protein>
    <recommendedName>
        <fullName evidence="7">Endolytic murein transglycosylase</fullName>
        <ecNumber evidence="7">4.2.2.29</ecNumber>
    </recommendedName>
    <alternativeName>
        <fullName evidence="7">Peptidoglycan lytic transglycosylase</fullName>
    </alternativeName>
    <alternativeName>
        <fullName evidence="7">Peptidoglycan polymerization terminase</fullName>
    </alternativeName>
</protein>
<comment type="function">
    <text evidence="7">Functions as a peptidoglycan terminase that cleaves nascent peptidoglycan strands endolytically to terminate their elongation.</text>
</comment>
<sequence length="349" mass="39541">MLKKLLLLIFISVALVLGAAWYVYNDFEKSLQQPLSLDAEQVITVPSGSSFQQLMRRFETDGWIRNADLMRLYTRLHPEITAIRAGEYAIEPGSSLLDVIDQINRGDVVRYYFTLIEGYTFKQIRAGLEADERIESTLSDSSEADIMAMLGADADQSAEGLFLAETYQFQRGAKDIDLLRRAHNDLKAFLEQQWQARDESLPYNNAYEALIMASIIEKETGVPDERSRIAGVFVRRLNQGMRLQTDPTVIYGMGENYTGRIRRSDLQQPTPWNTYTIDGLPPTPIAMVGREAIVAALNPLEGNELYFVARGDGTHHFSATLREHNNAVNRYQRNRRSDYRSSPATGSEQ</sequence>
<dbReference type="InterPro" id="IPR003770">
    <property type="entry name" value="MLTG-like"/>
</dbReference>
<feature type="site" description="Important for catalytic activity" evidence="7">
    <location>
        <position position="219"/>
    </location>
</feature>
<keyword evidence="2 7" id="KW-0812">Transmembrane</keyword>
<dbReference type="RefSeq" id="WP_151055093.1">
    <property type="nucleotide sequence ID" value="NZ_CP044222.1"/>
</dbReference>
<dbReference type="Proteomes" id="UP000325606">
    <property type="component" value="Chromosome"/>
</dbReference>
<dbReference type="HAMAP" id="MF_02065">
    <property type="entry name" value="MltG"/>
    <property type="match status" value="1"/>
</dbReference>
<dbReference type="Gene3D" id="3.30.1490.480">
    <property type="entry name" value="Endolytic murein transglycosylase"/>
    <property type="match status" value="1"/>
</dbReference>
<evidence type="ECO:0000256" key="2">
    <source>
        <dbReference type="ARBA" id="ARBA00022692"/>
    </source>
</evidence>
<dbReference type="Gene3D" id="3.30.160.60">
    <property type="entry name" value="Classic Zinc Finger"/>
    <property type="match status" value="1"/>
</dbReference>
<keyword evidence="4 7" id="KW-0472">Membrane</keyword>
<evidence type="ECO:0000256" key="4">
    <source>
        <dbReference type="ARBA" id="ARBA00023136"/>
    </source>
</evidence>
<dbReference type="GO" id="GO:0071555">
    <property type="term" value="P:cell wall organization"/>
    <property type="evidence" value="ECO:0007669"/>
    <property type="project" value="UniProtKB-KW"/>
</dbReference>
<dbReference type="GO" id="GO:0008932">
    <property type="term" value="F:lytic endotransglycosylase activity"/>
    <property type="evidence" value="ECO:0007669"/>
    <property type="project" value="UniProtKB-UniRule"/>
</dbReference>
<evidence type="ECO:0000256" key="3">
    <source>
        <dbReference type="ARBA" id="ARBA00022989"/>
    </source>
</evidence>
<comment type="catalytic activity">
    <reaction evidence="7">
        <text>a peptidoglycan chain = a peptidoglycan chain with N-acetyl-1,6-anhydromuramyl-[peptide] at the reducing end + a peptidoglycan chain with N-acetylglucosamine at the non-reducing end.</text>
        <dbReference type="EC" id="4.2.2.29"/>
    </reaction>
</comment>